<accession>A0A2X0P5T2</accession>
<feature type="compositionally biased region" description="Basic and acidic residues" evidence="1">
    <location>
        <begin position="135"/>
        <end position="146"/>
    </location>
</feature>
<feature type="region of interest" description="Disordered" evidence="1">
    <location>
        <begin position="119"/>
        <end position="152"/>
    </location>
</feature>
<evidence type="ECO:0000313" key="3">
    <source>
        <dbReference type="Proteomes" id="UP000249464"/>
    </source>
</evidence>
<evidence type="ECO:0000256" key="1">
    <source>
        <dbReference type="SAM" id="MobiDB-lite"/>
    </source>
</evidence>
<evidence type="ECO:0000313" key="2">
    <source>
        <dbReference type="EMBL" id="SGY45601.1"/>
    </source>
</evidence>
<name>A0A2X0P5T2_9BASI</name>
<sequence length="309" mass="34685">MRHILCSATIARGQREECPGEIYIWHSGYHLHPPPLVSRPSPQHLEELQQLRKAAPQASAAELRMGQMTAFPRDPRHWPSASEICPVFDSTRSISRYAPRVGHSVVIYRRHVTRDAPTTTRISGNLRPNTEPYSTDDKLVNSEDHANLPTYSEGRTTMTDLMLEAYPQEIVLDPWRPNGTWGDVLIVRMDPGSSGGLSHMWAFSASSSRTDSKGRWKGPRLDANVEYSKYSKKRCMGVFVCCDQSCPGKRRPHTSLLTASRSKLFQEETPQLVTGRPKKAATRKHLAPNVEAYHLDNTCGVPSSLRVVC</sequence>
<reference evidence="2 3" key="1">
    <citation type="submission" date="2016-11" db="EMBL/GenBank/DDBJ databases">
        <authorList>
            <person name="Jaros S."/>
            <person name="Januszkiewicz K."/>
            <person name="Wedrychowicz H."/>
        </authorList>
    </citation>
    <scope>NUCLEOTIDE SEQUENCE [LARGE SCALE GENOMIC DNA]</scope>
</reference>
<organism evidence="2 3">
    <name type="scientific">Microbotryum silenes-dioicae</name>
    <dbReference type="NCBI Taxonomy" id="796604"/>
    <lineage>
        <taxon>Eukaryota</taxon>
        <taxon>Fungi</taxon>
        <taxon>Dikarya</taxon>
        <taxon>Basidiomycota</taxon>
        <taxon>Pucciniomycotina</taxon>
        <taxon>Microbotryomycetes</taxon>
        <taxon>Microbotryales</taxon>
        <taxon>Microbotryaceae</taxon>
        <taxon>Microbotryum</taxon>
    </lineage>
</organism>
<gene>
    <name evidence="2" type="primary">BQ5605_C001g00306</name>
    <name evidence="2" type="ORF">BQ5605_C001G00306</name>
</gene>
<dbReference type="AlphaFoldDB" id="A0A2X0P5T2"/>
<feature type="compositionally biased region" description="Polar residues" evidence="1">
    <location>
        <begin position="119"/>
        <end position="133"/>
    </location>
</feature>
<protein>
    <submittedName>
        <fullName evidence="2">BQ5605_C001g00306 protein</fullName>
    </submittedName>
</protein>
<dbReference type="EMBL" id="FQNC01000043">
    <property type="protein sequence ID" value="SGY45601.1"/>
    <property type="molecule type" value="Genomic_DNA"/>
</dbReference>
<dbReference type="Proteomes" id="UP000249464">
    <property type="component" value="Unassembled WGS sequence"/>
</dbReference>
<keyword evidence="3" id="KW-1185">Reference proteome</keyword>
<proteinExistence type="predicted"/>